<dbReference type="GeneID" id="101858082"/>
<feature type="transmembrane region" description="Helical" evidence="1">
    <location>
        <begin position="46"/>
        <end position="64"/>
    </location>
</feature>
<dbReference type="InterPro" id="IPR036188">
    <property type="entry name" value="FAD/NAD-bd_sf"/>
</dbReference>
<protein>
    <submittedName>
        <fullName evidence="3">Uncharacterized protein LOC101858082</fullName>
    </submittedName>
</protein>
<feature type="transmembrane region" description="Helical" evidence="1">
    <location>
        <begin position="76"/>
        <end position="97"/>
    </location>
</feature>
<reference evidence="3" key="1">
    <citation type="submission" date="2025-08" db="UniProtKB">
        <authorList>
            <consortium name="RefSeq"/>
        </authorList>
    </citation>
    <scope>IDENTIFICATION</scope>
</reference>
<proteinExistence type="predicted"/>
<evidence type="ECO:0000313" key="2">
    <source>
        <dbReference type="Proteomes" id="UP000694888"/>
    </source>
</evidence>
<dbReference type="RefSeq" id="XP_012940658.1">
    <property type="nucleotide sequence ID" value="XM_013085204.2"/>
</dbReference>
<name>A0ABM1A4G4_APLCA</name>
<keyword evidence="1" id="KW-0812">Transmembrane</keyword>
<evidence type="ECO:0000313" key="3">
    <source>
        <dbReference type="RefSeq" id="XP_012940658.1"/>
    </source>
</evidence>
<dbReference type="SUPFAM" id="SSF51971">
    <property type="entry name" value="Nucleotide-binding domain"/>
    <property type="match status" value="1"/>
</dbReference>
<sequence>MDATPTVIYPIPLMPEENSSPLHCTAHAYQKAADISGTIMAVESSYVIQQILISALVVTCFVCTKTFMDNLRRRHARVSVVVVGAGPVGLTAMLVAARTGRVSRIILYEELGKQVLFNKPHQIAFDVRSVHFLRKLGVDFDNIEGC</sequence>
<organism evidence="2 3">
    <name type="scientific">Aplysia californica</name>
    <name type="common">California sea hare</name>
    <dbReference type="NCBI Taxonomy" id="6500"/>
    <lineage>
        <taxon>Eukaryota</taxon>
        <taxon>Metazoa</taxon>
        <taxon>Spiralia</taxon>
        <taxon>Lophotrochozoa</taxon>
        <taxon>Mollusca</taxon>
        <taxon>Gastropoda</taxon>
        <taxon>Heterobranchia</taxon>
        <taxon>Euthyneura</taxon>
        <taxon>Tectipleura</taxon>
        <taxon>Aplysiida</taxon>
        <taxon>Aplysioidea</taxon>
        <taxon>Aplysiidae</taxon>
        <taxon>Aplysia</taxon>
    </lineage>
</organism>
<dbReference type="Proteomes" id="UP000694888">
    <property type="component" value="Unplaced"/>
</dbReference>
<dbReference type="Gene3D" id="3.50.50.60">
    <property type="entry name" value="FAD/NAD(P)-binding domain"/>
    <property type="match status" value="1"/>
</dbReference>
<keyword evidence="2" id="KW-1185">Reference proteome</keyword>
<keyword evidence="1" id="KW-1133">Transmembrane helix</keyword>
<gene>
    <name evidence="3" type="primary">LOC101858082</name>
</gene>
<feature type="non-terminal residue" evidence="3">
    <location>
        <position position="146"/>
    </location>
</feature>
<keyword evidence="1" id="KW-0472">Membrane</keyword>
<evidence type="ECO:0000256" key="1">
    <source>
        <dbReference type="SAM" id="Phobius"/>
    </source>
</evidence>
<accession>A0ABM1A4G4</accession>